<dbReference type="PROSITE" id="PS00455">
    <property type="entry name" value="AMP_BINDING"/>
    <property type="match status" value="1"/>
</dbReference>
<comment type="caution">
    <text evidence="3">The sequence shown here is derived from an EMBL/GenBank/DDBJ whole genome shotgun (WGS) entry which is preliminary data.</text>
</comment>
<dbReference type="SUPFAM" id="SSF56801">
    <property type="entry name" value="Acetyl-CoA synthetase-like"/>
    <property type="match status" value="1"/>
</dbReference>
<accession>A0ABV7SWZ6</accession>
<dbReference type="Pfam" id="PF00501">
    <property type="entry name" value="AMP-binding"/>
    <property type="match status" value="1"/>
</dbReference>
<dbReference type="Pfam" id="PF13193">
    <property type="entry name" value="AMP-binding_C"/>
    <property type="match status" value="1"/>
</dbReference>
<dbReference type="InterPro" id="IPR025110">
    <property type="entry name" value="AMP-bd_C"/>
</dbReference>
<dbReference type="EMBL" id="JBHRXP010000003">
    <property type="protein sequence ID" value="MFC3580167.1"/>
    <property type="molecule type" value="Genomic_DNA"/>
</dbReference>
<keyword evidence="4" id="KW-1185">Reference proteome</keyword>
<proteinExistence type="predicted"/>
<feature type="domain" description="AMP-binding enzyme C-terminal" evidence="2">
    <location>
        <begin position="416"/>
        <end position="494"/>
    </location>
</feature>
<dbReference type="PANTHER" id="PTHR24096:SF323">
    <property type="entry name" value="BLR3536 PROTEIN"/>
    <property type="match status" value="1"/>
</dbReference>
<dbReference type="PANTHER" id="PTHR24096">
    <property type="entry name" value="LONG-CHAIN-FATTY-ACID--COA LIGASE"/>
    <property type="match status" value="1"/>
</dbReference>
<dbReference type="InterPro" id="IPR042099">
    <property type="entry name" value="ANL_N_sf"/>
</dbReference>
<dbReference type="Gene3D" id="3.30.300.30">
    <property type="match status" value="1"/>
</dbReference>
<organism evidence="3 4">
    <name type="scientific">Sphingomonas hylomeconis</name>
    <dbReference type="NCBI Taxonomy" id="1395958"/>
    <lineage>
        <taxon>Bacteria</taxon>
        <taxon>Pseudomonadati</taxon>
        <taxon>Pseudomonadota</taxon>
        <taxon>Alphaproteobacteria</taxon>
        <taxon>Sphingomonadales</taxon>
        <taxon>Sphingomonadaceae</taxon>
        <taxon>Sphingomonas</taxon>
    </lineage>
</organism>
<protein>
    <submittedName>
        <fullName evidence="3">Acyl-CoA synthetase</fullName>
    </submittedName>
</protein>
<evidence type="ECO:0000259" key="1">
    <source>
        <dbReference type="Pfam" id="PF00501"/>
    </source>
</evidence>
<gene>
    <name evidence="3" type="ORF">ACFONA_08305</name>
</gene>
<evidence type="ECO:0000313" key="4">
    <source>
        <dbReference type="Proteomes" id="UP001595713"/>
    </source>
</evidence>
<dbReference type="InterPro" id="IPR045851">
    <property type="entry name" value="AMP-bd_C_sf"/>
</dbReference>
<dbReference type="Proteomes" id="UP001595713">
    <property type="component" value="Unassembled WGS sequence"/>
</dbReference>
<dbReference type="InterPro" id="IPR000873">
    <property type="entry name" value="AMP-dep_synth/lig_dom"/>
</dbReference>
<evidence type="ECO:0000259" key="2">
    <source>
        <dbReference type="Pfam" id="PF13193"/>
    </source>
</evidence>
<evidence type="ECO:0000313" key="3">
    <source>
        <dbReference type="EMBL" id="MFC3580167.1"/>
    </source>
</evidence>
<feature type="domain" description="AMP-dependent synthetase/ligase" evidence="1">
    <location>
        <begin position="5"/>
        <end position="362"/>
    </location>
</feature>
<reference evidence="4" key="1">
    <citation type="journal article" date="2019" name="Int. J. Syst. Evol. Microbiol.">
        <title>The Global Catalogue of Microorganisms (GCM) 10K type strain sequencing project: providing services to taxonomists for standard genome sequencing and annotation.</title>
        <authorList>
            <consortium name="The Broad Institute Genomics Platform"/>
            <consortium name="The Broad Institute Genome Sequencing Center for Infectious Disease"/>
            <person name="Wu L."/>
            <person name="Ma J."/>
        </authorList>
    </citation>
    <scope>NUCLEOTIDE SEQUENCE [LARGE SCALE GENOMIC DNA]</scope>
    <source>
        <strain evidence="4">KCTC 42739</strain>
    </source>
</reference>
<dbReference type="InterPro" id="IPR020845">
    <property type="entry name" value="AMP-binding_CS"/>
</dbReference>
<sequence>MHPVHHAQATPDKPAYIMAGTGETVTYGQLDARANQGAQLLRALGLKRGDGIAVLMDNSARYLELMWAAERTGVYCTCLSSKLNASEADYILRDGNCRVLIASKGCASVANALLPAIGDVTRYMVDGTIAGYESYEAARDAMPATPIADPVPGGILLYSSGTTGKPKGVKHALSDEPFGTNVSPLVMLGKGLYGFTPEMVYLSPAPLYHAAPLRWSMAVQQTGGTVVVMERFDPEAALRYIQQYRVTHAQWVPTHFIRLLKLPPEVRARYDVSSLKAVWHAAAPCPIPVKQAMIDWWGPIIGEYYAGTEGNGFCAISSTEWLTHQGSVGRNLTAQTKICDDDGNELPPRQEGTVYFAGGGVFEYHNDPGKTAEAANAHGWTTLGDVGWLDEEGYLYLTDRKSFMIISGGVNIYPAEIENLLVTHPKVADVAVIGGPHEEMGEEVIAIVCPADPSEDREQLAAELNAFARAHLSHVKAPRRIDFREELPRHETGKLYKRLLRDEYWAKAKVPA</sequence>
<dbReference type="Gene3D" id="3.40.50.12780">
    <property type="entry name" value="N-terminal domain of ligase-like"/>
    <property type="match status" value="1"/>
</dbReference>
<name>A0ABV7SWZ6_9SPHN</name>
<dbReference type="RefSeq" id="WP_261295387.1">
    <property type="nucleotide sequence ID" value="NZ_JANQBK010000015.1"/>
</dbReference>